<dbReference type="Gene3D" id="2.60.34.10">
    <property type="entry name" value="Substrate Binding Domain Of DNAk, Chain A, domain 1"/>
    <property type="match status" value="1"/>
</dbReference>
<dbReference type="PANTHER" id="PTHR45639:SF10">
    <property type="entry name" value="HEAT SHOCK 70 KDA PROTEIN 16 ISOFORM X1"/>
    <property type="match status" value="1"/>
</dbReference>
<dbReference type="AlphaFoldDB" id="A0A0D6QY02"/>
<dbReference type="Gene3D" id="3.30.30.30">
    <property type="match status" value="1"/>
</dbReference>
<dbReference type="GO" id="GO:0005829">
    <property type="term" value="C:cytosol"/>
    <property type="evidence" value="ECO:0007669"/>
    <property type="project" value="TreeGrafter"/>
</dbReference>
<dbReference type="GO" id="GO:0005634">
    <property type="term" value="C:nucleus"/>
    <property type="evidence" value="ECO:0007669"/>
    <property type="project" value="TreeGrafter"/>
</dbReference>
<feature type="region of interest" description="Disordered" evidence="5">
    <location>
        <begin position="504"/>
        <end position="559"/>
    </location>
</feature>
<feature type="region of interest" description="Disordered" evidence="5">
    <location>
        <begin position="770"/>
        <end position="808"/>
    </location>
</feature>
<evidence type="ECO:0000256" key="2">
    <source>
        <dbReference type="ARBA" id="ARBA00022840"/>
    </source>
</evidence>
<dbReference type="PRINTS" id="PR00301">
    <property type="entry name" value="HEATSHOCK70"/>
</dbReference>
<dbReference type="FunFam" id="3.30.30.30:FF:000002">
    <property type="entry name" value="Heat shock 70 kDa protein 4"/>
    <property type="match status" value="1"/>
</dbReference>
<evidence type="ECO:0000256" key="5">
    <source>
        <dbReference type="SAM" id="MobiDB-lite"/>
    </source>
</evidence>
<feature type="compositionally biased region" description="Acidic residues" evidence="5">
    <location>
        <begin position="797"/>
        <end position="808"/>
    </location>
</feature>
<accession>A0A0D6QY02</accession>
<name>A0A0D6QY02_ARACU</name>
<keyword evidence="1" id="KW-0547">Nucleotide-binding</keyword>
<comment type="similarity">
    <text evidence="4">Belongs to the heat shock protein 70 (TC 1.A.33) family. HSP110/SSE subfamily.</text>
</comment>
<feature type="compositionally biased region" description="Polar residues" evidence="5">
    <location>
        <begin position="544"/>
        <end position="555"/>
    </location>
</feature>
<dbReference type="Gene3D" id="3.30.420.40">
    <property type="match status" value="2"/>
</dbReference>
<dbReference type="InterPro" id="IPR029047">
    <property type="entry name" value="HSP70_peptide-bd_sf"/>
</dbReference>
<dbReference type="CDD" id="cd24095">
    <property type="entry name" value="ASKHA_NBD_HSP70_AtHsp70-14-like"/>
    <property type="match status" value="1"/>
</dbReference>
<dbReference type="SUPFAM" id="SSF53067">
    <property type="entry name" value="Actin-like ATPase domain"/>
    <property type="match status" value="2"/>
</dbReference>
<evidence type="ECO:0000313" key="6">
    <source>
        <dbReference type="EMBL" id="JAG94560.1"/>
    </source>
</evidence>
<reference evidence="6" key="1">
    <citation type="submission" date="2015-03" db="EMBL/GenBank/DDBJ databases">
        <title>A transcriptome of Araucaria cunninghamii, an australian fine timber species.</title>
        <authorList>
            <person name="Jing Yi C.J.Y."/>
            <person name="Yin San L.Y.S."/>
            <person name="Abdul Karim S.S."/>
            <person name="Wan Azmi N.N."/>
            <person name="Hercus R.R."/>
            <person name="Croft L.L."/>
        </authorList>
    </citation>
    <scope>NUCLEOTIDE SEQUENCE</scope>
    <source>
        <strain evidence="6">MI0301</strain>
        <tissue evidence="6">Leaf</tissue>
    </source>
</reference>
<keyword evidence="3" id="KW-0143">Chaperone</keyword>
<dbReference type="Gene3D" id="1.20.1270.10">
    <property type="match status" value="1"/>
</dbReference>
<dbReference type="FunFam" id="1.20.1270.10:FF:000002">
    <property type="entry name" value="Heat shock 70 kDa protein 4"/>
    <property type="match status" value="1"/>
</dbReference>
<dbReference type="FunFam" id="3.90.640.10:FF:000004">
    <property type="entry name" value="Heat shock 70 kDa protein 4"/>
    <property type="match status" value="1"/>
</dbReference>
<dbReference type="EMBL" id="GCKF01043134">
    <property type="protein sequence ID" value="JAG94560.1"/>
    <property type="molecule type" value="Transcribed_RNA"/>
</dbReference>
<dbReference type="SUPFAM" id="SSF100934">
    <property type="entry name" value="Heat shock protein 70kD (HSP70), C-terminal subdomain"/>
    <property type="match status" value="2"/>
</dbReference>
<dbReference type="InterPro" id="IPR043129">
    <property type="entry name" value="ATPase_NBD"/>
</dbReference>
<dbReference type="Pfam" id="PF00012">
    <property type="entry name" value="HSP70"/>
    <property type="match status" value="1"/>
</dbReference>
<sequence length="808" mass="90325">MSVIGLDIGNENCVVAVAKQRGIDVVLNEESKRETPTVVSFGEKQRFLGTAAAASATMNPKSTVSQVKRLIGRRFDDPEVQNDLRLFPFRASSAPDGGILIHVDYLGEIKTFTPTQILGMILSNLKQIAVKNLETTAVSDCVIGIPAYFTDLQRRAYLDAAAIAKLKPLRLMHESAAIALSYGIYKTDLPENRSINVVFVDIGHCDTQVSVAAFKKGQLLMLSHAFDRSLGGRDFDDVLYNYFAKKFKQEYKIDVSTSSRASLRLRAACEKLKKVLSANAEAPLNIECLMEEKDVRGFIKRDEFEKLSSHLLERVKAPCQRALDDANLSIDEIYSVEVVGSGSRIPAILKILGGFFRREPSRTLNASECIARGCALQCAMLSPTFRVREFQVQDSFPFSVALCWKGPASEADEGSVATQPNSVLFRKGNPIPSTKMLTFFRNGTFTLDAVYADTKDLPPRTPSLISTFIIGPFQASKLEKIKVKIRLNLYGIVTIESASLIDEEEVEVPVTESSNPGETEKNKDGEPSAGSNVDGAGNGHAVSPGSTTPAVNSAQREVVKKKRYRRTDLPVNELINGGLPQAELQKALDKEFELAHQDKIMEETKDKKNAVESYVYEMRNKLLDIYHRYATDSEREELSRKLQQTEDWLYEEGDDESKGVYTAKLEELKKIGDLIEQRYKEERARAQEANELMQCIHHYRNLAQSKDPKFEHIEPREIEKVIFECTKTEDWLKETMQQQDAMPKSSSPILRSVEIGKKIDVLDRYCKQILSTPKPKPIPKSGDANDPKQNAQSSDPMDIDDAQDPQNM</sequence>
<keyword evidence="2" id="KW-0067">ATP-binding</keyword>
<proteinExistence type="inferred from homology"/>
<dbReference type="Gene3D" id="3.90.640.10">
    <property type="entry name" value="Actin, Chain A, domain 4"/>
    <property type="match status" value="1"/>
</dbReference>
<evidence type="ECO:0000256" key="1">
    <source>
        <dbReference type="ARBA" id="ARBA00022741"/>
    </source>
</evidence>
<organism evidence="6">
    <name type="scientific">Araucaria cunninghamii</name>
    <name type="common">Hoop pine</name>
    <name type="synonym">Moreton Bay pine</name>
    <dbReference type="NCBI Taxonomy" id="56994"/>
    <lineage>
        <taxon>Eukaryota</taxon>
        <taxon>Viridiplantae</taxon>
        <taxon>Streptophyta</taxon>
        <taxon>Embryophyta</taxon>
        <taxon>Tracheophyta</taxon>
        <taxon>Spermatophyta</taxon>
        <taxon>Pinopsida</taxon>
        <taxon>Pinidae</taxon>
        <taxon>Conifers II</taxon>
        <taxon>Araucariales</taxon>
        <taxon>Araucariaceae</taxon>
        <taxon>Araucaria</taxon>
    </lineage>
</organism>
<dbReference type="InterPro" id="IPR029048">
    <property type="entry name" value="HSP70_C_sf"/>
</dbReference>
<dbReference type="SUPFAM" id="SSF100920">
    <property type="entry name" value="Heat shock protein 70kD (HSP70), peptide-binding domain"/>
    <property type="match status" value="1"/>
</dbReference>
<dbReference type="InterPro" id="IPR013126">
    <property type="entry name" value="Hsp_70_fam"/>
</dbReference>
<evidence type="ECO:0000256" key="3">
    <source>
        <dbReference type="ARBA" id="ARBA00023186"/>
    </source>
</evidence>
<dbReference type="GO" id="GO:0140662">
    <property type="term" value="F:ATP-dependent protein folding chaperone"/>
    <property type="evidence" value="ECO:0007669"/>
    <property type="project" value="InterPro"/>
</dbReference>
<protein>
    <submittedName>
        <fullName evidence="6">Uncharacterized protein</fullName>
    </submittedName>
</protein>
<evidence type="ECO:0000256" key="4">
    <source>
        <dbReference type="ARBA" id="ARBA00061090"/>
    </source>
</evidence>
<dbReference type="FunFam" id="3.30.420.40:FF:000171">
    <property type="entry name" value="Heat shock 70 kDa protein 4"/>
    <property type="match status" value="2"/>
</dbReference>
<dbReference type="GO" id="GO:0005524">
    <property type="term" value="F:ATP binding"/>
    <property type="evidence" value="ECO:0007669"/>
    <property type="project" value="UniProtKB-KW"/>
</dbReference>
<dbReference type="PANTHER" id="PTHR45639">
    <property type="entry name" value="HSC70CB, ISOFORM G-RELATED"/>
    <property type="match status" value="1"/>
</dbReference>